<dbReference type="InterPro" id="IPR015943">
    <property type="entry name" value="WD40/YVTN_repeat-like_dom_sf"/>
</dbReference>
<dbReference type="GO" id="GO:0004197">
    <property type="term" value="F:cysteine-type endopeptidase activity"/>
    <property type="evidence" value="ECO:0007669"/>
    <property type="project" value="InterPro"/>
</dbReference>
<evidence type="ECO:0000259" key="4">
    <source>
        <dbReference type="Pfam" id="PF00656"/>
    </source>
</evidence>
<dbReference type="CDD" id="cd00200">
    <property type="entry name" value="WD40"/>
    <property type="match status" value="2"/>
</dbReference>
<dbReference type="InterPro" id="IPR001680">
    <property type="entry name" value="WD40_rpt"/>
</dbReference>
<dbReference type="RefSeq" id="WP_073069031.1">
    <property type="nucleotide sequence ID" value="NZ_MPPI01000001.1"/>
</dbReference>
<evidence type="ECO:0000313" key="6">
    <source>
        <dbReference type="EMBL" id="PSB22008.1"/>
    </source>
</evidence>
<dbReference type="PANTHER" id="PTHR19879">
    <property type="entry name" value="TRANSCRIPTION INITIATION FACTOR TFIID"/>
    <property type="match status" value="1"/>
</dbReference>
<dbReference type="SUPFAM" id="SSF52540">
    <property type="entry name" value="P-loop containing nucleoside triphosphate hydrolases"/>
    <property type="match status" value="1"/>
</dbReference>
<keyword evidence="2" id="KW-0677">Repeat</keyword>
<reference evidence="6 7" key="2">
    <citation type="submission" date="2018-03" db="EMBL/GenBank/DDBJ databases">
        <title>The ancient ancestry and fast evolution of plastids.</title>
        <authorList>
            <person name="Moore K.R."/>
            <person name="Magnabosco C."/>
            <person name="Momper L."/>
            <person name="Gold D.A."/>
            <person name="Bosak T."/>
            <person name="Fournier G.P."/>
        </authorList>
    </citation>
    <scope>NUCLEOTIDE SEQUENCE [LARGE SCALE GENOMIC DNA]</scope>
    <source>
        <strain evidence="6 7">ULC007</strain>
    </source>
</reference>
<evidence type="ECO:0000256" key="3">
    <source>
        <dbReference type="PROSITE-ProRule" id="PRU00221"/>
    </source>
</evidence>
<name>A0A2T1DNE1_9CYAN</name>
<evidence type="ECO:0000256" key="1">
    <source>
        <dbReference type="ARBA" id="ARBA00022574"/>
    </source>
</evidence>
<dbReference type="SMART" id="SM00320">
    <property type="entry name" value="WD40"/>
    <property type="match status" value="14"/>
</dbReference>
<dbReference type="EMBL" id="PVWG01000001">
    <property type="protein sequence ID" value="PSB22008.1"/>
    <property type="molecule type" value="Genomic_DNA"/>
</dbReference>
<evidence type="ECO:0000259" key="5">
    <source>
        <dbReference type="Pfam" id="PF20703"/>
    </source>
</evidence>
<dbReference type="PANTHER" id="PTHR19879:SF9">
    <property type="entry name" value="TRANSCRIPTION INITIATION FACTOR TFIID SUBUNIT 5"/>
    <property type="match status" value="1"/>
</dbReference>
<dbReference type="Pfam" id="PF00400">
    <property type="entry name" value="WD40"/>
    <property type="match status" value="14"/>
</dbReference>
<feature type="repeat" description="WD" evidence="3">
    <location>
        <begin position="1349"/>
        <end position="1390"/>
    </location>
</feature>
<feature type="repeat" description="WD" evidence="3">
    <location>
        <begin position="1601"/>
        <end position="1642"/>
    </location>
</feature>
<dbReference type="OrthoDB" id="414840at2"/>
<dbReference type="Gene3D" id="3.40.50.1460">
    <property type="match status" value="1"/>
</dbReference>
<feature type="repeat" description="WD" evidence="3">
    <location>
        <begin position="1553"/>
        <end position="1586"/>
    </location>
</feature>
<comment type="caution">
    <text evidence="6">The sequence shown here is derived from an EMBL/GenBank/DDBJ whole genome shotgun (WGS) entry which is preliminary data.</text>
</comment>
<organism evidence="6 7">
    <name type="scientific">Phormidesmis priestleyi ULC007</name>
    <dbReference type="NCBI Taxonomy" id="1920490"/>
    <lineage>
        <taxon>Bacteria</taxon>
        <taxon>Bacillati</taxon>
        <taxon>Cyanobacteriota</taxon>
        <taxon>Cyanophyceae</taxon>
        <taxon>Leptolyngbyales</taxon>
        <taxon>Leptolyngbyaceae</taxon>
        <taxon>Phormidesmis</taxon>
    </lineage>
</organism>
<dbReference type="SUPFAM" id="SSF52129">
    <property type="entry name" value="Caspase-like"/>
    <property type="match status" value="1"/>
</dbReference>
<dbReference type="InterPro" id="IPR019775">
    <property type="entry name" value="WD40_repeat_CS"/>
</dbReference>
<dbReference type="PROSITE" id="PS00678">
    <property type="entry name" value="WD_REPEATS_1"/>
    <property type="match status" value="3"/>
</dbReference>
<proteinExistence type="predicted"/>
<keyword evidence="1 3" id="KW-0853">WD repeat</keyword>
<protein>
    <submittedName>
        <fullName evidence="6">Uncharacterized protein</fullName>
    </submittedName>
</protein>
<dbReference type="GO" id="GO:0006508">
    <property type="term" value="P:proteolysis"/>
    <property type="evidence" value="ECO:0007669"/>
    <property type="project" value="InterPro"/>
</dbReference>
<accession>A0A2T1DNE1</accession>
<feature type="repeat" description="WD" evidence="3">
    <location>
        <begin position="1300"/>
        <end position="1334"/>
    </location>
</feature>
<feature type="domain" description="Novel STAND NTPase 1" evidence="5">
    <location>
        <begin position="524"/>
        <end position="943"/>
    </location>
</feature>
<dbReference type="InterPro" id="IPR036322">
    <property type="entry name" value="WD40_repeat_dom_sf"/>
</dbReference>
<dbReference type="Pfam" id="PF20703">
    <property type="entry name" value="nSTAND1"/>
    <property type="match status" value="1"/>
</dbReference>
<reference evidence="6 7" key="1">
    <citation type="submission" date="2018-02" db="EMBL/GenBank/DDBJ databases">
        <authorList>
            <person name="Cohen D.B."/>
            <person name="Kent A.D."/>
        </authorList>
    </citation>
    <scope>NUCLEOTIDE SEQUENCE [LARGE SCALE GENOMIC DNA]</scope>
    <source>
        <strain evidence="6 7">ULC007</strain>
    </source>
</reference>
<feature type="repeat" description="WD" evidence="3">
    <location>
        <begin position="1259"/>
        <end position="1292"/>
    </location>
</feature>
<dbReference type="InterPro" id="IPR049052">
    <property type="entry name" value="nSTAND1"/>
</dbReference>
<dbReference type="PRINTS" id="PR00320">
    <property type="entry name" value="GPROTEINBRPT"/>
</dbReference>
<dbReference type="InterPro" id="IPR020472">
    <property type="entry name" value="WD40_PAC1"/>
</dbReference>
<dbReference type="SUPFAM" id="SSF50978">
    <property type="entry name" value="WD40 repeat-like"/>
    <property type="match status" value="2"/>
</dbReference>
<evidence type="ECO:0000313" key="7">
    <source>
        <dbReference type="Proteomes" id="UP000238634"/>
    </source>
</evidence>
<feature type="repeat" description="WD" evidence="3">
    <location>
        <begin position="1132"/>
        <end position="1164"/>
    </location>
</feature>
<feature type="repeat" description="WD" evidence="3">
    <location>
        <begin position="1512"/>
        <end position="1543"/>
    </location>
</feature>
<dbReference type="PROSITE" id="PS50294">
    <property type="entry name" value="WD_REPEATS_REGION"/>
    <property type="match status" value="12"/>
</dbReference>
<sequence length="1705" mass="188493">MPRAISRPTLSLETGKAKLWILLVGVNHYQDTHLPSLQYPALDCQGLADALTEATQEFPQREIRTHHDFGADVPKLESVRQTLQQMVTDAQPQDTVLVYFSGHGVLDDRTQQAVLCLADTQKDRLLETGFAVAELLNLLGQCAARQQVIWLDACHSGGMTLRSAKGQSILSNPTAQMMNVLGQRAAQSQGFYALLSCDRAQQSWEFPELGHGVFTYFLMRGLRGEAADAQGTIEADGLYKYVYHQTLQYIDKTNQQLRLINQQKRSRGDTQLQIEYPMQTPKRIVEGIGELILGVRSAAISPQNPRQALVIEGLPSQQTTLSLSKVLHNAGGFDLDYYPQPGKDWSAVREAIQTCLKSAEPLPRLSTTALLYLRGRIEETTEGDSWLILGDGTRIARSWLRQELRRSQMAQQIVVLDCPGATSLTEWVEELQLGNNQGQCLIAAASPATESEKFAQILLETLKVGDRQIGLPAAGWIAQLQIALAGELPLHVWLSGAQGVIEVLPGRVGSRSPETAGFDLGLCPYMGLRAFSEDDSKYFYGREGLTRKLIQEVSHQSYLAVVGASGSGKSSIVQAGLIAQLRQGKQVPSSEQWWIGQMRPGDRPLEALSRRLVDAGTEKEKTLQQQQIEGILHQGTEGFVYWLRSRPEPVVVLVIDQFEELFTLAATDDRQQFLDLILGAVNYASDRFKLILTLRADFISPCLEIPELALILQRSSVLVPPYLTENDYREVILRPAEQVGLQVESGLVEVLLQELDHSAGDLPLLEFVLEQLWQQRRSGTLTLQAYQQQIGGLRGALERKAQAVYDSLEADAQACARWIFLSLTQLGEGTEDTRRRVSKADLVVKKYPVELVDRTLQALATAKLIVIGLDELDAHSKGAPPQNPDFTLDTSFTDVSIEVAHEILIRYWSTLRWWLEENRNRLRSQRQIEQAALHWKQSDRQPDFLLRGIRLAQAEELYVKYTDELPADTQRFIEACFNERQREQNEIKRRLRKAQITAIVIGSLGIAACGLAGFAYWQQRSAQLRTIEALAASSDALLSSNHQLESLIAGVKAGRQIKQIDRVWNPIAIDSRIEAITTLQQALAHTQELNRLERHSQKVNDINISNDGKLIATASNDKTIKLWRDDGTWIRNIENQERINTVVFSPNSKTLATASADKTIKLWNQNGKLLKIFSGHQDWTTDVQFSPDSRLLASASRDGTIKLWRLDRNIPIQTLQGHKGWVNSIRFSPNGKILVSAGEDGTVKLWQIDGKNDRLLKSFMGHRDRITATTFSPDGKLIATASADKTAKLWSLTGQLLQTFEGHLDQVNDVRFHPQGKTLATAGADGTVNFWSLDGALLHTISTSRNEGTAAHSDEITRIRFSPDGAILMTASTDKTARLWSVSNLKPLNSGLSVTSLSPDGQTIAAVNDKTIQLWRRSNGTIQPLAIVLKGHTSTITAVEFSPDGILASASADKTIKLWNVTDGSRIRTLTGHRDRVTALSFRNDSKLLASGSADKTIKLWNVANGSLSGTLKGHDDEITAVRFSPDGRLLASGGYDNTLRLWYPDSTASIVVGRHQLAIAAIAFSPDGHSIASGSWDNTIKLWTLGDVTPNKEATPSQTLTGHSDGVTSLSFSPDSQILASGSADTTLKLWDTQNGSLLKTLSGQGDRIQSVNFSADGKTLISSSDRQGVVLSNLDLDDLLKQGCDRLQNYLQSHPNSDRNLCD</sequence>
<dbReference type="Proteomes" id="UP000238634">
    <property type="component" value="Unassembled WGS sequence"/>
</dbReference>
<gene>
    <name evidence="6" type="ORF">C7B65_00920</name>
</gene>
<feature type="repeat" description="WD" evidence="3">
    <location>
        <begin position="1092"/>
        <end position="1123"/>
    </location>
</feature>
<feature type="repeat" description="WD" evidence="3">
    <location>
        <begin position="1470"/>
        <end position="1511"/>
    </location>
</feature>
<evidence type="ECO:0000256" key="2">
    <source>
        <dbReference type="ARBA" id="ARBA00022737"/>
    </source>
</evidence>
<dbReference type="Pfam" id="PF00656">
    <property type="entry name" value="Peptidase_C14"/>
    <property type="match status" value="1"/>
</dbReference>
<feature type="domain" description="Peptidase C14 caspase" evidence="4">
    <location>
        <begin position="21"/>
        <end position="227"/>
    </location>
</feature>
<dbReference type="InterPro" id="IPR027417">
    <property type="entry name" value="P-loop_NTPase"/>
</dbReference>
<dbReference type="PROSITE" id="PS50082">
    <property type="entry name" value="WD_REPEATS_2"/>
    <property type="match status" value="12"/>
</dbReference>
<keyword evidence="7" id="KW-1185">Reference proteome</keyword>
<dbReference type="InterPro" id="IPR029030">
    <property type="entry name" value="Caspase-like_dom_sf"/>
</dbReference>
<feature type="repeat" description="WD" evidence="3">
    <location>
        <begin position="1215"/>
        <end position="1249"/>
    </location>
</feature>
<feature type="repeat" description="WD" evidence="3">
    <location>
        <begin position="1429"/>
        <end position="1469"/>
    </location>
</feature>
<feature type="repeat" description="WD" evidence="3">
    <location>
        <begin position="1173"/>
        <end position="1214"/>
    </location>
</feature>
<dbReference type="InterPro" id="IPR011600">
    <property type="entry name" value="Pept_C14_caspase"/>
</dbReference>
<dbReference type="Gene3D" id="2.130.10.10">
    <property type="entry name" value="YVTN repeat-like/Quinoprotein amine dehydrogenase"/>
    <property type="match status" value="7"/>
</dbReference>
<dbReference type="STRING" id="1920490.GCA_001895925_00733"/>